<feature type="transmembrane region" description="Helical" evidence="9">
    <location>
        <begin position="167"/>
        <end position="187"/>
    </location>
</feature>
<dbReference type="AlphaFoldDB" id="R7T6D1"/>
<keyword evidence="4 9" id="KW-1133">Transmembrane helix</keyword>
<dbReference type="Pfam" id="PF00001">
    <property type="entry name" value="7tm_1"/>
    <property type="match status" value="1"/>
</dbReference>
<keyword evidence="2" id="KW-1003">Cell membrane</keyword>
<feature type="transmembrane region" description="Helical" evidence="9">
    <location>
        <begin position="127"/>
        <end position="147"/>
    </location>
</feature>
<evidence type="ECO:0000313" key="13">
    <source>
        <dbReference type="Proteomes" id="UP000014760"/>
    </source>
</evidence>
<dbReference type="STRING" id="283909.R7T6D1"/>
<keyword evidence="13" id="KW-1185">Reference proteome</keyword>
<protein>
    <recommendedName>
        <fullName evidence="10">G-protein coupled receptors family 1 profile domain-containing protein</fullName>
    </recommendedName>
</protein>
<keyword evidence="6 9" id="KW-0472">Membrane</keyword>
<evidence type="ECO:0000256" key="2">
    <source>
        <dbReference type="ARBA" id="ARBA00022475"/>
    </source>
</evidence>
<evidence type="ECO:0000256" key="6">
    <source>
        <dbReference type="ARBA" id="ARBA00023136"/>
    </source>
</evidence>
<dbReference type="OMA" id="EWESMAC"/>
<dbReference type="InterPro" id="IPR017452">
    <property type="entry name" value="GPCR_Rhodpsn_7TM"/>
</dbReference>
<reference evidence="12" key="3">
    <citation type="submission" date="2015-06" db="UniProtKB">
        <authorList>
            <consortium name="EnsemblMetazoa"/>
        </authorList>
    </citation>
    <scope>IDENTIFICATION</scope>
</reference>
<accession>R7T6D1</accession>
<evidence type="ECO:0000256" key="8">
    <source>
        <dbReference type="ARBA" id="ARBA00023224"/>
    </source>
</evidence>
<keyword evidence="7" id="KW-0675">Receptor</keyword>
<feature type="transmembrane region" description="Helical" evidence="9">
    <location>
        <begin position="20"/>
        <end position="40"/>
    </location>
</feature>
<dbReference type="EMBL" id="AMQN01032941">
    <property type="status" value="NOT_ANNOTATED_CDS"/>
    <property type="molecule type" value="Genomic_DNA"/>
</dbReference>
<dbReference type="Proteomes" id="UP000014760">
    <property type="component" value="Unassembled WGS sequence"/>
</dbReference>
<evidence type="ECO:0000313" key="11">
    <source>
        <dbReference type="EMBL" id="ELT89109.1"/>
    </source>
</evidence>
<dbReference type="SMART" id="SM01381">
    <property type="entry name" value="7TM_GPCR_Srsx"/>
    <property type="match status" value="1"/>
</dbReference>
<feature type="transmembrane region" description="Helical" evidence="9">
    <location>
        <begin position="253"/>
        <end position="275"/>
    </location>
</feature>
<dbReference type="GO" id="GO:0005886">
    <property type="term" value="C:plasma membrane"/>
    <property type="evidence" value="ECO:0007669"/>
    <property type="project" value="UniProtKB-SubCell"/>
</dbReference>
<keyword evidence="5" id="KW-0297">G-protein coupled receptor</keyword>
<feature type="transmembrane region" description="Helical" evidence="9">
    <location>
        <begin position="85"/>
        <end position="106"/>
    </location>
</feature>
<gene>
    <name evidence="11" type="ORF">CAPTEDRAFT_203830</name>
</gene>
<reference evidence="13" key="1">
    <citation type="submission" date="2012-12" db="EMBL/GenBank/DDBJ databases">
        <authorList>
            <person name="Hellsten U."/>
            <person name="Grimwood J."/>
            <person name="Chapman J.A."/>
            <person name="Shapiro H."/>
            <person name="Aerts A."/>
            <person name="Otillar R.P."/>
            <person name="Terry A.Y."/>
            <person name="Boore J.L."/>
            <person name="Simakov O."/>
            <person name="Marletaz F."/>
            <person name="Cho S.-J."/>
            <person name="Edsinger-Gonzales E."/>
            <person name="Havlak P."/>
            <person name="Kuo D.-H."/>
            <person name="Larsson T."/>
            <person name="Lv J."/>
            <person name="Arendt D."/>
            <person name="Savage R."/>
            <person name="Osoegawa K."/>
            <person name="de Jong P."/>
            <person name="Lindberg D.R."/>
            <person name="Seaver E.C."/>
            <person name="Weisblat D.A."/>
            <person name="Putnam N.H."/>
            <person name="Grigoriev I.V."/>
            <person name="Rokhsar D.S."/>
        </authorList>
    </citation>
    <scope>NUCLEOTIDE SEQUENCE</scope>
    <source>
        <strain evidence="13">I ESC-2004</strain>
    </source>
</reference>
<evidence type="ECO:0000256" key="3">
    <source>
        <dbReference type="ARBA" id="ARBA00022692"/>
    </source>
</evidence>
<evidence type="ECO:0000256" key="1">
    <source>
        <dbReference type="ARBA" id="ARBA00004651"/>
    </source>
</evidence>
<organism evidence="11">
    <name type="scientific">Capitella teleta</name>
    <name type="common">Polychaete worm</name>
    <dbReference type="NCBI Taxonomy" id="283909"/>
    <lineage>
        <taxon>Eukaryota</taxon>
        <taxon>Metazoa</taxon>
        <taxon>Spiralia</taxon>
        <taxon>Lophotrochozoa</taxon>
        <taxon>Annelida</taxon>
        <taxon>Polychaeta</taxon>
        <taxon>Sedentaria</taxon>
        <taxon>Scolecida</taxon>
        <taxon>Capitellidae</taxon>
        <taxon>Capitella</taxon>
    </lineage>
</organism>
<dbReference type="Gene3D" id="1.20.1070.10">
    <property type="entry name" value="Rhodopsin 7-helix transmembrane proteins"/>
    <property type="match status" value="1"/>
</dbReference>
<proteinExistence type="predicted"/>
<sequence>MNSTSDVAITDGEQIVMKWISVFLGLIGAISNTYTIVCIARYRYLRSKVTNILIGNLCMSCVLLAVTPVISVFNWGGKANISSGFIASVIVAALYMSLLIILLIGVDRMIAVADPIGYKIRMTQKKAGLVLVIMWISCMAFSMGFMMSTINQTFLHNTTIYKVSLPLFTAVIVFAVIAIYVGILIEFTRQQKRAKLQFSGQFFPAIRRSRYLTKMTLFILIIFLATWLPTMIVTVRGPPAEGSSEATFETHRWASHITNAILHASAFTNCLVYAFTNPEYRKAYRDLLRCTRGCLWHYYARRNGA</sequence>
<dbReference type="EnsemblMetazoa" id="CapteT203830">
    <property type="protein sequence ID" value="CapteP203830"/>
    <property type="gene ID" value="CapteG203830"/>
</dbReference>
<evidence type="ECO:0000259" key="10">
    <source>
        <dbReference type="PROSITE" id="PS50262"/>
    </source>
</evidence>
<evidence type="ECO:0000256" key="9">
    <source>
        <dbReference type="SAM" id="Phobius"/>
    </source>
</evidence>
<feature type="transmembrane region" description="Helical" evidence="9">
    <location>
        <begin position="52"/>
        <end position="73"/>
    </location>
</feature>
<dbReference type="OrthoDB" id="10042731at2759"/>
<name>R7T6D1_CAPTE</name>
<dbReference type="SUPFAM" id="SSF81321">
    <property type="entry name" value="Family A G protein-coupled receptor-like"/>
    <property type="match status" value="1"/>
</dbReference>
<dbReference type="EMBL" id="KB311522">
    <property type="protein sequence ID" value="ELT89109.1"/>
    <property type="molecule type" value="Genomic_DNA"/>
</dbReference>
<feature type="domain" description="G-protein coupled receptors family 1 profile" evidence="10">
    <location>
        <begin position="31"/>
        <end position="273"/>
    </location>
</feature>
<keyword evidence="3 9" id="KW-0812">Transmembrane</keyword>
<evidence type="ECO:0000256" key="7">
    <source>
        <dbReference type="ARBA" id="ARBA00023170"/>
    </source>
</evidence>
<keyword evidence="8" id="KW-0807">Transducer</keyword>
<dbReference type="HOGENOM" id="CLU_060814_0_0_1"/>
<dbReference type="InterPro" id="IPR000276">
    <property type="entry name" value="GPCR_Rhodpsn"/>
</dbReference>
<dbReference type="PROSITE" id="PS50262">
    <property type="entry name" value="G_PROTEIN_RECEP_F1_2"/>
    <property type="match status" value="1"/>
</dbReference>
<feature type="transmembrane region" description="Helical" evidence="9">
    <location>
        <begin position="215"/>
        <end position="233"/>
    </location>
</feature>
<dbReference type="GO" id="GO:0004930">
    <property type="term" value="F:G protein-coupled receptor activity"/>
    <property type="evidence" value="ECO:0007669"/>
    <property type="project" value="UniProtKB-KW"/>
</dbReference>
<evidence type="ECO:0000256" key="5">
    <source>
        <dbReference type="ARBA" id="ARBA00023040"/>
    </source>
</evidence>
<dbReference type="PRINTS" id="PR00237">
    <property type="entry name" value="GPCRRHODOPSN"/>
</dbReference>
<dbReference type="PANTHER" id="PTHR24249:SF372">
    <property type="entry name" value="G-PROTEIN COUPLED RECEPTORS FAMILY 1 PROFILE DOMAIN-CONTAINING PROTEIN"/>
    <property type="match status" value="1"/>
</dbReference>
<dbReference type="InterPro" id="IPR050569">
    <property type="entry name" value="TAAR"/>
</dbReference>
<dbReference type="PANTHER" id="PTHR24249">
    <property type="entry name" value="HISTAMINE RECEPTOR-RELATED G-PROTEIN COUPLED RECEPTOR"/>
    <property type="match status" value="1"/>
</dbReference>
<dbReference type="CDD" id="cd00637">
    <property type="entry name" value="7tm_classA_rhodopsin-like"/>
    <property type="match status" value="1"/>
</dbReference>
<comment type="subcellular location">
    <subcellularLocation>
        <location evidence="1">Cell membrane</location>
        <topology evidence="1">Multi-pass membrane protein</topology>
    </subcellularLocation>
</comment>
<evidence type="ECO:0000256" key="4">
    <source>
        <dbReference type="ARBA" id="ARBA00022989"/>
    </source>
</evidence>
<evidence type="ECO:0000313" key="12">
    <source>
        <dbReference type="EnsemblMetazoa" id="CapteP203830"/>
    </source>
</evidence>
<reference evidence="11 13" key="2">
    <citation type="journal article" date="2013" name="Nature">
        <title>Insights into bilaterian evolution from three spiralian genomes.</title>
        <authorList>
            <person name="Simakov O."/>
            <person name="Marletaz F."/>
            <person name="Cho S.J."/>
            <person name="Edsinger-Gonzales E."/>
            <person name="Havlak P."/>
            <person name="Hellsten U."/>
            <person name="Kuo D.H."/>
            <person name="Larsson T."/>
            <person name="Lv J."/>
            <person name="Arendt D."/>
            <person name="Savage R."/>
            <person name="Osoegawa K."/>
            <person name="de Jong P."/>
            <person name="Grimwood J."/>
            <person name="Chapman J.A."/>
            <person name="Shapiro H."/>
            <person name="Aerts A."/>
            <person name="Otillar R.P."/>
            <person name="Terry A.Y."/>
            <person name="Boore J.L."/>
            <person name="Grigoriev I.V."/>
            <person name="Lindberg D.R."/>
            <person name="Seaver E.C."/>
            <person name="Weisblat D.A."/>
            <person name="Putnam N.H."/>
            <person name="Rokhsar D.S."/>
        </authorList>
    </citation>
    <scope>NUCLEOTIDE SEQUENCE</scope>
    <source>
        <strain evidence="11 13">I ESC-2004</strain>
    </source>
</reference>